<dbReference type="InterPro" id="IPR036483">
    <property type="entry name" value="PWI_dom_sf"/>
</dbReference>
<dbReference type="GO" id="GO:0006397">
    <property type="term" value="P:mRNA processing"/>
    <property type="evidence" value="ECO:0007669"/>
    <property type="project" value="UniProtKB-KW"/>
</dbReference>
<dbReference type="FunFam" id="3.30.70.330:FF:000647">
    <property type="entry name" value="CCCH zinc finger and RRM domain protein"/>
    <property type="match status" value="1"/>
</dbReference>
<evidence type="ECO:0000313" key="10">
    <source>
        <dbReference type="Proteomes" id="UP000799437"/>
    </source>
</evidence>
<dbReference type="Pfam" id="PF00076">
    <property type="entry name" value="RRM_1"/>
    <property type="match status" value="1"/>
</dbReference>
<feature type="region of interest" description="Disordered" evidence="6">
    <location>
        <begin position="424"/>
        <end position="443"/>
    </location>
</feature>
<organism evidence="9 10">
    <name type="scientific">Pseudovirgaria hyperparasitica</name>
    <dbReference type="NCBI Taxonomy" id="470096"/>
    <lineage>
        <taxon>Eukaryota</taxon>
        <taxon>Fungi</taxon>
        <taxon>Dikarya</taxon>
        <taxon>Ascomycota</taxon>
        <taxon>Pezizomycotina</taxon>
        <taxon>Dothideomycetes</taxon>
        <taxon>Dothideomycetes incertae sedis</taxon>
        <taxon>Acrospermales</taxon>
        <taxon>Acrospermaceae</taxon>
        <taxon>Pseudovirgaria</taxon>
    </lineage>
</organism>
<gene>
    <name evidence="9" type="ORF">EJ05DRAFT_507689</name>
</gene>
<dbReference type="PANTHER" id="PTHR14398">
    <property type="entry name" value="RNA RECOGNITION RRM/RNP DOMAIN"/>
    <property type="match status" value="1"/>
</dbReference>
<dbReference type="SMART" id="SM00356">
    <property type="entry name" value="ZnF_C3H1"/>
    <property type="match status" value="1"/>
</dbReference>
<dbReference type="EMBL" id="ML996566">
    <property type="protein sequence ID" value="KAF2762102.1"/>
    <property type="molecule type" value="Genomic_DNA"/>
</dbReference>
<accession>A0A6A6WGX0</accession>
<dbReference type="PROSITE" id="PS50103">
    <property type="entry name" value="ZF_C3H1"/>
    <property type="match status" value="1"/>
</dbReference>
<dbReference type="InterPro" id="IPR035979">
    <property type="entry name" value="RBD_domain_sf"/>
</dbReference>
<feature type="domain" description="C3H1-type" evidence="8">
    <location>
        <begin position="251"/>
        <end position="279"/>
    </location>
</feature>
<dbReference type="RefSeq" id="XP_033604553.1">
    <property type="nucleotide sequence ID" value="XM_033747948.1"/>
</dbReference>
<feature type="compositionally biased region" description="Basic and acidic residues" evidence="6">
    <location>
        <begin position="295"/>
        <end position="325"/>
    </location>
</feature>
<dbReference type="Gene3D" id="3.30.70.330">
    <property type="match status" value="1"/>
</dbReference>
<evidence type="ECO:0000313" key="9">
    <source>
        <dbReference type="EMBL" id="KAF2762102.1"/>
    </source>
</evidence>
<dbReference type="GO" id="GO:0005634">
    <property type="term" value="C:nucleus"/>
    <property type="evidence" value="ECO:0007669"/>
    <property type="project" value="TreeGrafter"/>
</dbReference>
<dbReference type="PANTHER" id="PTHR14398:SF0">
    <property type="entry name" value="ZINC FINGER PROTEIN SWM"/>
    <property type="match status" value="1"/>
</dbReference>
<keyword evidence="5" id="KW-0862">Zinc</keyword>
<dbReference type="InterPro" id="IPR000504">
    <property type="entry name" value="RRM_dom"/>
</dbReference>
<keyword evidence="2 4" id="KW-0694">RNA-binding</keyword>
<dbReference type="SUPFAM" id="SSF101233">
    <property type="entry name" value="PWI domain"/>
    <property type="match status" value="1"/>
</dbReference>
<dbReference type="Proteomes" id="UP000799437">
    <property type="component" value="Unassembled WGS sequence"/>
</dbReference>
<dbReference type="SMART" id="SM00360">
    <property type="entry name" value="RRM"/>
    <property type="match status" value="1"/>
</dbReference>
<evidence type="ECO:0008006" key="11">
    <source>
        <dbReference type="Google" id="ProtNLM"/>
    </source>
</evidence>
<evidence type="ECO:0000256" key="1">
    <source>
        <dbReference type="ARBA" id="ARBA00022664"/>
    </source>
</evidence>
<evidence type="ECO:0000256" key="3">
    <source>
        <dbReference type="ARBA" id="ARBA00043866"/>
    </source>
</evidence>
<dbReference type="GO" id="GO:0003723">
    <property type="term" value="F:RNA binding"/>
    <property type="evidence" value="ECO:0007669"/>
    <property type="project" value="UniProtKB-UniRule"/>
</dbReference>
<keyword evidence="1" id="KW-0507">mRNA processing</keyword>
<name>A0A6A6WGX0_9PEZI</name>
<feature type="compositionally biased region" description="Pro residues" evidence="6">
    <location>
        <begin position="87"/>
        <end position="102"/>
    </location>
</feature>
<keyword evidence="5" id="KW-0863">Zinc-finger</keyword>
<dbReference type="InterPro" id="IPR000571">
    <property type="entry name" value="Znf_CCCH"/>
</dbReference>
<keyword evidence="5" id="KW-0479">Metal-binding</keyword>
<evidence type="ECO:0000259" key="8">
    <source>
        <dbReference type="PROSITE" id="PS50103"/>
    </source>
</evidence>
<feature type="region of interest" description="Disordered" evidence="6">
    <location>
        <begin position="226"/>
        <end position="257"/>
    </location>
</feature>
<evidence type="ECO:0000256" key="2">
    <source>
        <dbReference type="ARBA" id="ARBA00022884"/>
    </source>
</evidence>
<evidence type="ECO:0000256" key="4">
    <source>
        <dbReference type="PROSITE-ProRule" id="PRU00176"/>
    </source>
</evidence>
<dbReference type="PROSITE" id="PS50102">
    <property type="entry name" value="RRM"/>
    <property type="match status" value="1"/>
</dbReference>
<dbReference type="GO" id="GO:0008270">
    <property type="term" value="F:zinc ion binding"/>
    <property type="evidence" value="ECO:0007669"/>
    <property type="project" value="UniProtKB-KW"/>
</dbReference>
<evidence type="ECO:0000256" key="6">
    <source>
        <dbReference type="SAM" id="MobiDB-lite"/>
    </source>
</evidence>
<feature type="region of interest" description="Disordered" evidence="6">
    <location>
        <begin position="548"/>
        <end position="572"/>
    </location>
</feature>
<reference evidence="9" key="1">
    <citation type="journal article" date="2020" name="Stud. Mycol.">
        <title>101 Dothideomycetes genomes: a test case for predicting lifestyles and emergence of pathogens.</title>
        <authorList>
            <person name="Haridas S."/>
            <person name="Albert R."/>
            <person name="Binder M."/>
            <person name="Bloem J."/>
            <person name="Labutti K."/>
            <person name="Salamov A."/>
            <person name="Andreopoulos B."/>
            <person name="Baker S."/>
            <person name="Barry K."/>
            <person name="Bills G."/>
            <person name="Bluhm B."/>
            <person name="Cannon C."/>
            <person name="Castanera R."/>
            <person name="Culley D."/>
            <person name="Daum C."/>
            <person name="Ezra D."/>
            <person name="Gonzalez J."/>
            <person name="Henrissat B."/>
            <person name="Kuo A."/>
            <person name="Liang C."/>
            <person name="Lipzen A."/>
            <person name="Lutzoni F."/>
            <person name="Magnuson J."/>
            <person name="Mondo S."/>
            <person name="Nolan M."/>
            <person name="Ohm R."/>
            <person name="Pangilinan J."/>
            <person name="Park H.-J."/>
            <person name="Ramirez L."/>
            <person name="Alfaro M."/>
            <person name="Sun H."/>
            <person name="Tritt A."/>
            <person name="Yoshinaga Y."/>
            <person name="Zwiers L.-H."/>
            <person name="Turgeon B."/>
            <person name="Goodwin S."/>
            <person name="Spatafora J."/>
            <person name="Crous P."/>
            <person name="Grigoriev I."/>
        </authorList>
    </citation>
    <scope>NUCLEOTIDE SEQUENCE</scope>
    <source>
        <strain evidence="9">CBS 121739</strain>
    </source>
</reference>
<feature type="region of interest" description="Disordered" evidence="6">
    <location>
        <begin position="283"/>
        <end position="340"/>
    </location>
</feature>
<dbReference type="InterPro" id="IPR002483">
    <property type="entry name" value="PWI_dom"/>
</dbReference>
<feature type="compositionally biased region" description="Low complexity" evidence="6">
    <location>
        <begin position="502"/>
        <end position="515"/>
    </location>
</feature>
<feature type="compositionally biased region" description="Acidic residues" evidence="6">
    <location>
        <begin position="723"/>
        <end position="736"/>
    </location>
</feature>
<feature type="domain" description="RRM" evidence="7">
    <location>
        <begin position="346"/>
        <end position="418"/>
    </location>
</feature>
<feature type="region of interest" description="Disordered" evidence="6">
    <location>
        <begin position="453"/>
        <end position="483"/>
    </location>
</feature>
<dbReference type="CDD" id="cd12257">
    <property type="entry name" value="RRM1_RBM26_like"/>
    <property type="match status" value="1"/>
</dbReference>
<sequence length="736" mass="80099">MHVDEADTPLLKKWIVKRLEDISDADSDVLADYVLALVKSDDPDDQVRATSLESLEDFLKEHTSKFVDDVLQTIRTKSYDSTKPYPVIQPPTGPAFNPPSGPSDPNRRSSLPGQNPLHGSANGAGDQSRKRNFNQTGLGEGQDGQFGRGPGDRAIKQMRRGGRGGIPTGPAMGTGRGNRDAHMSGQRTSMSAMPSMPTPPGFPPIDPNNPLAAMMAMQAMGFPMPGFPGMPGAGSPSFGQTGSSQQNGPPKKPGKRCRDYDTKGFCALGTSCPYEHGPDSIMVGTEEYDPTKGSPGHEQRQNGFDHARGSERGRGRGRGRGDRGGHNKSNRAAFSQAGPNFDKSNTTIVVEQIPEDKFDEPIVRDFFSEFGNITEIKMQAYKHLAIVTFDDYYAAQKAYESPKVIFDNRFVKVYWYKPDTVPTPPINGQNTSSTISETKPDEEMIDPVEFEKRQAEAQKAHEEKQKQIEAAKNEREELERKVKAQAEERKKLLEKLAAKTGGVSAGPAVGGAQSPTAEAAGEEGKQSQTEALKAKLAELEAEAERIGLPDEHSTGFRGRGRGGYRARGFPSRGRGYDPGFRGSYRGRGAFNGGARGGVMRLDNRPKKIVVTAPELTTPAKDEAFRQYLFNNYEFDAIETHPSKPSSLIVGFKERYIAEQFINSTFDVPNVGKLELTWHSGPTSTTTTPSVNPGNKELGLGSDVHMSSEANGAGTEEAPKAEMDYDVADDEDQWMAS</sequence>
<comment type="function">
    <text evidence="3">May be involved in the turnover of nuclear polyadenylated (pA+) RNA.</text>
</comment>
<feature type="compositionally biased region" description="Gly residues" evidence="6">
    <location>
        <begin position="138"/>
        <end position="149"/>
    </location>
</feature>
<proteinExistence type="predicted"/>
<feature type="region of interest" description="Disordered" evidence="6">
    <location>
        <begin position="678"/>
        <end position="736"/>
    </location>
</feature>
<dbReference type="InterPro" id="IPR045137">
    <property type="entry name" value="RBM26/27"/>
</dbReference>
<dbReference type="Pfam" id="PF01480">
    <property type="entry name" value="PWI"/>
    <property type="match status" value="1"/>
</dbReference>
<dbReference type="GeneID" id="54489002"/>
<feature type="region of interest" description="Disordered" evidence="6">
    <location>
        <begin position="502"/>
        <end position="531"/>
    </location>
</feature>
<dbReference type="InterPro" id="IPR012677">
    <property type="entry name" value="Nucleotide-bd_a/b_plait_sf"/>
</dbReference>
<dbReference type="AlphaFoldDB" id="A0A6A6WGX0"/>
<protein>
    <recommendedName>
        <fullName evidence="11">RNA-binding domain-containing protein</fullName>
    </recommendedName>
</protein>
<evidence type="ECO:0000259" key="7">
    <source>
        <dbReference type="PROSITE" id="PS50102"/>
    </source>
</evidence>
<dbReference type="Gene3D" id="1.20.1390.10">
    <property type="entry name" value="PWI domain"/>
    <property type="match status" value="1"/>
</dbReference>
<evidence type="ECO:0000256" key="5">
    <source>
        <dbReference type="PROSITE-ProRule" id="PRU00723"/>
    </source>
</evidence>
<feature type="region of interest" description="Disordered" evidence="6">
    <location>
        <begin position="81"/>
        <end position="194"/>
    </location>
</feature>
<feature type="compositionally biased region" description="Gly residues" evidence="6">
    <location>
        <begin position="163"/>
        <end position="176"/>
    </location>
</feature>
<dbReference type="OrthoDB" id="443401at2759"/>
<feature type="compositionally biased region" description="Polar residues" evidence="6">
    <location>
        <begin position="426"/>
        <end position="437"/>
    </location>
</feature>
<dbReference type="SUPFAM" id="SSF54928">
    <property type="entry name" value="RNA-binding domain, RBD"/>
    <property type="match status" value="1"/>
</dbReference>
<keyword evidence="10" id="KW-1185">Reference proteome</keyword>
<feature type="zinc finger region" description="C3H1-type" evidence="5">
    <location>
        <begin position="251"/>
        <end position="279"/>
    </location>
</feature>